<evidence type="ECO:0000313" key="2">
    <source>
        <dbReference type="WBParaSite" id="PSAMB.scaffold7614size7373.g30336.t1"/>
    </source>
</evidence>
<evidence type="ECO:0000313" key="1">
    <source>
        <dbReference type="Proteomes" id="UP000887566"/>
    </source>
</evidence>
<keyword evidence="1" id="KW-1185">Reference proteome</keyword>
<dbReference type="Proteomes" id="UP000887566">
    <property type="component" value="Unplaced"/>
</dbReference>
<dbReference type="SUPFAM" id="SSF57756">
    <property type="entry name" value="Retrovirus zinc finger-like domains"/>
    <property type="match status" value="1"/>
</dbReference>
<accession>A0A914XB58</accession>
<sequence>MLTKDNPRPAPFPASEVDMFVHLFQEQQHQTTQQFQLLAEKIGAADLNLNNTFPSYLNFKEEQAKLSEQKKEGIDNMHLITFTKQHAVASATTQQLVPLMESFGLPPPVAIFGSAAPSYPPGLQLYPSQQQPAACFHCKQFSHFKRQCPYLKFSID</sequence>
<proteinExistence type="predicted"/>
<dbReference type="GO" id="GO:0003676">
    <property type="term" value="F:nucleic acid binding"/>
    <property type="evidence" value="ECO:0007669"/>
    <property type="project" value="InterPro"/>
</dbReference>
<name>A0A914XB58_9BILA</name>
<organism evidence="1 2">
    <name type="scientific">Plectus sambesii</name>
    <dbReference type="NCBI Taxonomy" id="2011161"/>
    <lineage>
        <taxon>Eukaryota</taxon>
        <taxon>Metazoa</taxon>
        <taxon>Ecdysozoa</taxon>
        <taxon>Nematoda</taxon>
        <taxon>Chromadorea</taxon>
        <taxon>Plectida</taxon>
        <taxon>Plectina</taxon>
        <taxon>Plectoidea</taxon>
        <taxon>Plectidae</taxon>
        <taxon>Plectus</taxon>
    </lineage>
</organism>
<dbReference type="GO" id="GO:0008270">
    <property type="term" value="F:zinc ion binding"/>
    <property type="evidence" value="ECO:0007669"/>
    <property type="project" value="InterPro"/>
</dbReference>
<reference evidence="2" key="1">
    <citation type="submission" date="2022-11" db="UniProtKB">
        <authorList>
            <consortium name="WormBaseParasite"/>
        </authorList>
    </citation>
    <scope>IDENTIFICATION</scope>
</reference>
<protein>
    <submittedName>
        <fullName evidence="2">CCHC-type domain-containing protein</fullName>
    </submittedName>
</protein>
<dbReference type="InterPro" id="IPR036875">
    <property type="entry name" value="Znf_CCHC_sf"/>
</dbReference>
<dbReference type="AlphaFoldDB" id="A0A914XB58"/>
<dbReference type="WBParaSite" id="PSAMB.scaffold7614size7373.g30336.t1">
    <property type="protein sequence ID" value="PSAMB.scaffold7614size7373.g30336.t1"/>
    <property type="gene ID" value="PSAMB.scaffold7614size7373.g30336"/>
</dbReference>